<keyword evidence="2" id="KW-1185">Reference proteome</keyword>
<reference evidence="1 2" key="1">
    <citation type="submission" date="2021-06" db="EMBL/GenBank/DDBJ databases">
        <title>Caerostris extrusa draft genome.</title>
        <authorList>
            <person name="Kono N."/>
            <person name="Arakawa K."/>
        </authorList>
    </citation>
    <scope>NUCLEOTIDE SEQUENCE [LARGE SCALE GENOMIC DNA]</scope>
</reference>
<dbReference type="AlphaFoldDB" id="A0AAV4T6U2"/>
<organism evidence="1 2">
    <name type="scientific">Caerostris extrusa</name>
    <name type="common">Bark spider</name>
    <name type="synonym">Caerostris bankana</name>
    <dbReference type="NCBI Taxonomy" id="172846"/>
    <lineage>
        <taxon>Eukaryota</taxon>
        <taxon>Metazoa</taxon>
        <taxon>Ecdysozoa</taxon>
        <taxon>Arthropoda</taxon>
        <taxon>Chelicerata</taxon>
        <taxon>Arachnida</taxon>
        <taxon>Araneae</taxon>
        <taxon>Araneomorphae</taxon>
        <taxon>Entelegynae</taxon>
        <taxon>Araneoidea</taxon>
        <taxon>Araneidae</taxon>
        <taxon>Caerostris</taxon>
    </lineage>
</organism>
<sequence length="85" mass="9680">MEESIIPNFPHPCSPSEEAQEFQLFSSPWKCIPLAFILWNSALSMGVRVLWLPAELRYDQRNGLQAPAMGFSIFKPVGNKNFHCL</sequence>
<comment type="caution">
    <text evidence="1">The sequence shown here is derived from an EMBL/GenBank/DDBJ whole genome shotgun (WGS) entry which is preliminary data.</text>
</comment>
<protein>
    <submittedName>
        <fullName evidence="1">Uncharacterized protein</fullName>
    </submittedName>
</protein>
<name>A0AAV4T6U2_CAEEX</name>
<dbReference type="EMBL" id="BPLR01010686">
    <property type="protein sequence ID" value="GIY41021.1"/>
    <property type="molecule type" value="Genomic_DNA"/>
</dbReference>
<dbReference type="Proteomes" id="UP001054945">
    <property type="component" value="Unassembled WGS sequence"/>
</dbReference>
<evidence type="ECO:0000313" key="2">
    <source>
        <dbReference type="Proteomes" id="UP001054945"/>
    </source>
</evidence>
<gene>
    <name evidence="1" type="ORF">CEXT_686921</name>
</gene>
<accession>A0AAV4T6U2</accession>
<proteinExistence type="predicted"/>
<evidence type="ECO:0000313" key="1">
    <source>
        <dbReference type="EMBL" id="GIY41021.1"/>
    </source>
</evidence>